<dbReference type="InterPro" id="IPR050358">
    <property type="entry name" value="RSE1/DDB1/CFT1"/>
</dbReference>
<evidence type="ECO:0000259" key="1">
    <source>
        <dbReference type="Pfam" id="PF10433"/>
    </source>
</evidence>
<evidence type="ECO:0000313" key="4">
    <source>
        <dbReference type="Proteomes" id="UP001271007"/>
    </source>
</evidence>
<dbReference type="InterPro" id="IPR018846">
    <property type="entry name" value="Beta-prop_RSE1/DDB1/CPSF1_1st"/>
</dbReference>
<dbReference type="InterPro" id="IPR015943">
    <property type="entry name" value="WD40/YVTN_repeat-like_dom_sf"/>
</dbReference>
<reference evidence="3" key="1">
    <citation type="submission" date="2023-04" db="EMBL/GenBank/DDBJ databases">
        <title>Black Yeasts Isolated from many extreme environments.</title>
        <authorList>
            <person name="Coleine C."/>
            <person name="Stajich J.E."/>
            <person name="Selbmann L."/>
        </authorList>
    </citation>
    <scope>NUCLEOTIDE SEQUENCE</scope>
    <source>
        <strain evidence="3">CCFEE 5312</strain>
    </source>
</reference>
<dbReference type="Gene3D" id="2.130.10.10">
    <property type="entry name" value="YVTN repeat-like/Quinoprotein amine dehydrogenase"/>
    <property type="match status" value="2"/>
</dbReference>
<dbReference type="Pfam" id="PF23726">
    <property type="entry name" value="Beta-prop_RSE1_2nd"/>
    <property type="match status" value="1"/>
</dbReference>
<dbReference type="PANTHER" id="PTHR10644">
    <property type="entry name" value="DNA REPAIR/RNA PROCESSING CPSF FAMILY"/>
    <property type="match status" value="1"/>
</dbReference>
<evidence type="ECO:0008006" key="5">
    <source>
        <dbReference type="Google" id="ProtNLM"/>
    </source>
</evidence>
<name>A0AAJ0GGR7_9PEZI</name>
<feature type="domain" description="RSE1/DDB1/CPSF1 first beta-propeller" evidence="1">
    <location>
        <begin position="27"/>
        <end position="438"/>
    </location>
</feature>
<accession>A0AAJ0GGR7</accession>
<dbReference type="Proteomes" id="UP001271007">
    <property type="component" value="Unassembled WGS sequence"/>
</dbReference>
<dbReference type="InterPro" id="IPR058543">
    <property type="entry name" value="Beta-prop_RSE1/DDB1/CPSF1_2nd"/>
</dbReference>
<gene>
    <name evidence="3" type="ORF">LTR09_002254</name>
</gene>
<organism evidence="3 4">
    <name type="scientific">Extremus antarcticus</name>
    <dbReference type="NCBI Taxonomy" id="702011"/>
    <lineage>
        <taxon>Eukaryota</taxon>
        <taxon>Fungi</taxon>
        <taxon>Dikarya</taxon>
        <taxon>Ascomycota</taxon>
        <taxon>Pezizomycotina</taxon>
        <taxon>Dothideomycetes</taxon>
        <taxon>Dothideomycetidae</taxon>
        <taxon>Mycosphaerellales</taxon>
        <taxon>Extremaceae</taxon>
        <taxon>Extremus</taxon>
    </lineage>
</organism>
<keyword evidence="4" id="KW-1185">Reference proteome</keyword>
<sequence length="1322" mass="145286">MLTQPSQTSQSGEMTGLLTRTVAQSPVVRWILHARIRLRYYNDVVFVGDDYIQVKQAKEIEGHLEHVATKTNFDTRIRAARTFSNIPASDDDDFSIKQDDEESKESEIPPQCIVLTTDSNELLFIHLASDDNRSWRFVQQACPIPTFDRLLFQPGEHLAVDPYSRALAVAANEREVVIYSAKPKERIQHELQTGDKNWCPISAQRPLQVDGVIQHIDFLYPPLDDNGAHNEDQILLLLIVADQRRTRALWIEWYYESDLHSATVHRGQLLDTSSCVPNLLVPLRNAAFLLTKGGEITHWKDILCGAAVPSVVHYTACEAAYPGSSPKKPMWANWCRPVRGSEARDDIDYLYLIREDGRVYLFHVTTSSSIESSHAGDFYCHVGTGFASLGPPGGPDILAAAGDMSGGQIQSIGAWFSPVKRAQMSRPETMEMELIETIPNWASVTDMAVTTLPGKSMRSRDGIFVTSCRQPYGAITELRRGLEARVAILFEEAGSRSVSEMWAIPLTPKGHVILVLSSPMGTRFLEISADADMEEITEIDAADIALDSSDRTLATAFTLDAKIVQVTEHSVRISPGTTANFEDCARLDCEPGSANLAAGIATSPPVVLVAMRSGVDSGFKLVCYTLVTDDLDVSGHDQIKKTGQCDLTSEPLAVATIRTTAYVTTADGKLCTFTIGDDGSCVELSWRSIPTSSDGASICDSIIVLEPAVQETSISTKAMVVCGLRDGRIYSLTTELDRNEYTGIERMISFGQSKVELAQSAYDRSNAYAISGLDTCLLTWVGEGSSALHIQNIWLSDKLRPELAQGPVKACTHIPPAHLLSSPGSAASLADSLLVLSGNEFFAATIEHRTATVPRQIPVSGTPSRLIYAEQQRCLVCVSTKYETRAVPSSLPHAKPEERRQIFPVIDFVPARNDAPSYTYEMQPGDRVYALLEWSFKQSEDKTYSFILAGGSYTRPSGSVRGRITFLQPTNKNWEIKDVKEGRSIAFKDSVYALALMDDLTFVACTGKSVVTFGFAEEQKKWEPLCKPLDLASVGVFVTVASSTIYVSTNDDSLVSLEMVRAPDGDEYPFTLQLKSSGPRAEQLLSHLVLPSSNKTDETSESKPATTLMTTKHGHIVALSHPTNTGSNASTILLEAQLPRSLTRLRQCSIRPRWKAVPPQGVLVDNIVGCAPDGTLVGVAILDEGLWRKLSWLQRLCEWSEELSPHSWQTSEYSVSEGSYARNERIMPVGLVDNSDGSGRREDVVMRTGKPKAQDGHIDGDVLARLMVDSSAAAKLRLKTMINEAAQRDDRAGEWVRRHLDSEVEAVGGVVDALQQMLECWI</sequence>
<comment type="caution">
    <text evidence="3">The sequence shown here is derived from an EMBL/GenBank/DDBJ whole genome shotgun (WGS) entry which is preliminary data.</text>
</comment>
<dbReference type="Pfam" id="PF10433">
    <property type="entry name" value="Beta-prop_RSE1_1st"/>
    <property type="match status" value="1"/>
</dbReference>
<feature type="domain" description="RSE1/DDB1/CPSF1 second beta-propeller" evidence="2">
    <location>
        <begin position="497"/>
        <end position="735"/>
    </location>
</feature>
<protein>
    <recommendedName>
        <fullName evidence="5">Cleavage/polyadenylation specificity factor A subunit N-terminal domain-containing protein</fullName>
    </recommendedName>
</protein>
<evidence type="ECO:0000259" key="2">
    <source>
        <dbReference type="Pfam" id="PF23726"/>
    </source>
</evidence>
<dbReference type="EMBL" id="JAWDJX010000004">
    <property type="protein sequence ID" value="KAK3057215.1"/>
    <property type="molecule type" value="Genomic_DNA"/>
</dbReference>
<proteinExistence type="predicted"/>
<evidence type="ECO:0000313" key="3">
    <source>
        <dbReference type="EMBL" id="KAK3057215.1"/>
    </source>
</evidence>